<accession>A0A9D4R722</accession>
<dbReference type="AlphaFoldDB" id="A0A9D4R722"/>
<reference evidence="2" key="1">
    <citation type="journal article" date="2019" name="bioRxiv">
        <title>The Genome of the Zebra Mussel, Dreissena polymorpha: A Resource for Invasive Species Research.</title>
        <authorList>
            <person name="McCartney M.A."/>
            <person name="Auch B."/>
            <person name="Kono T."/>
            <person name="Mallez S."/>
            <person name="Zhang Y."/>
            <person name="Obille A."/>
            <person name="Becker A."/>
            <person name="Abrahante J.E."/>
            <person name="Garbe J."/>
            <person name="Badalamenti J.P."/>
            <person name="Herman A."/>
            <person name="Mangelson H."/>
            <person name="Liachko I."/>
            <person name="Sullivan S."/>
            <person name="Sone E.D."/>
            <person name="Koren S."/>
            <person name="Silverstein K.A.T."/>
            <person name="Beckman K.B."/>
            <person name="Gohl D.M."/>
        </authorList>
    </citation>
    <scope>NUCLEOTIDE SEQUENCE</scope>
    <source>
        <strain evidence="2">Duluth1</strain>
        <tissue evidence="2">Whole animal</tissue>
    </source>
</reference>
<keyword evidence="3" id="KW-1185">Reference proteome</keyword>
<proteinExistence type="predicted"/>
<keyword evidence="1" id="KW-0732">Signal</keyword>
<dbReference type="Proteomes" id="UP000828390">
    <property type="component" value="Unassembled WGS sequence"/>
</dbReference>
<comment type="caution">
    <text evidence="2">The sequence shown here is derived from an EMBL/GenBank/DDBJ whole genome shotgun (WGS) entry which is preliminary data.</text>
</comment>
<feature type="signal peptide" evidence="1">
    <location>
        <begin position="1"/>
        <end position="20"/>
    </location>
</feature>
<reference evidence="2" key="2">
    <citation type="submission" date="2020-11" db="EMBL/GenBank/DDBJ databases">
        <authorList>
            <person name="McCartney M.A."/>
            <person name="Auch B."/>
            <person name="Kono T."/>
            <person name="Mallez S."/>
            <person name="Becker A."/>
            <person name="Gohl D.M."/>
            <person name="Silverstein K.A.T."/>
            <person name="Koren S."/>
            <person name="Bechman K.B."/>
            <person name="Herman A."/>
            <person name="Abrahante J.E."/>
            <person name="Garbe J."/>
        </authorList>
    </citation>
    <scope>NUCLEOTIDE SEQUENCE</scope>
    <source>
        <strain evidence="2">Duluth1</strain>
        <tissue evidence="2">Whole animal</tissue>
    </source>
</reference>
<dbReference type="EMBL" id="JAIWYP010000003">
    <property type="protein sequence ID" value="KAH3857491.1"/>
    <property type="molecule type" value="Genomic_DNA"/>
</dbReference>
<protein>
    <recommendedName>
        <fullName evidence="4">Secreted protein</fullName>
    </recommendedName>
</protein>
<evidence type="ECO:0000313" key="2">
    <source>
        <dbReference type="EMBL" id="KAH3857491.1"/>
    </source>
</evidence>
<evidence type="ECO:0000256" key="1">
    <source>
        <dbReference type="SAM" id="SignalP"/>
    </source>
</evidence>
<organism evidence="2 3">
    <name type="scientific">Dreissena polymorpha</name>
    <name type="common">Zebra mussel</name>
    <name type="synonym">Mytilus polymorpha</name>
    <dbReference type="NCBI Taxonomy" id="45954"/>
    <lineage>
        <taxon>Eukaryota</taxon>
        <taxon>Metazoa</taxon>
        <taxon>Spiralia</taxon>
        <taxon>Lophotrochozoa</taxon>
        <taxon>Mollusca</taxon>
        <taxon>Bivalvia</taxon>
        <taxon>Autobranchia</taxon>
        <taxon>Heteroconchia</taxon>
        <taxon>Euheterodonta</taxon>
        <taxon>Imparidentia</taxon>
        <taxon>Neoheterodontei</taxon>
        <taxon>Myida</taxon>
        <taxon>Dreissenoidea</taxon>
        <taxon>Dreissenidae</taxon>
        <taxon>Dreissena</taxon>
    </lineage>
</organism>
<name>A0A9D4R722_DREPO</name>
<evidence type="ECO:0008006" key="4">
    <source>
        <dbReference type="Google" id="ProtNLM"/>
    </source>
</evidence>
<gene>
    <name evidence="2" type="ORF">DPMN_100098</name>
</gene>
<evidence type="ECO:0000313" key="3">
    <source>
        <dbReference type="Proteomes" id="UP000828390"/>
    </source>
</evidence>
<feature type="chain" id="PRO_5039118253" description="Secreted protein" evidence="1">
    <location>
        <begin position="21"/>
        <end position="90"/>
    </location>
</feature>
<sequence length="90" mass="9886">MASTISKLLDLLTLASLSLALSFPKATVTMKEFLTTRLFLTASRSFSCVYIQIGIFIPANNDTKNVSKITSASINYGYRNRNVIPSFACL</sequence>